<dbReference type="SMART" id="SM01086">
    <property type="entry name" value="ClpB_D2-small"/>
    <property type="match status" value="1"/>
</dbReference>
<dbReference type="OrthoDB" id="1721884at2759"/>
<dbReference type="Gene3D" id="1.10.8.60">
    <property type="match status" value="1"/>
</dbReference>
<feature type="region of interest" description="Disordered" evidence="3">
    <location>
        <begin position="658"/>
        <end position="678"/>
    </location>
</feature>
<dbReference type="InParanoid" id="A0A1Z5K9Y1"/>
<dbReference type="GO" id="GO:0140662">
    <property type="term" value="F:ATP-dependent protein folding chaperone"/>
    <property type="evidence" value="ECO:0007669"/>
    <property type="project" value="InterPro"/>
</dbReference>
<dbReference type="GO" id="GO:0005759">
    <property type="term" value="C:mitochondrial matrix"/>
    <property type="evidence" value="ECO:0007669"/>
    <property type="project" value="TreeGrafter"/>
</dbReference>
<evidence type="ECO:0000256" key="3">
    <source>
        <dbReference type="SAM" id="MobiDB-lite"/>
    </source>
</evidence>
<dbReference type="InterPro" id="IPR019489">
    <property type="entry name" value="Clp_ATPase_C"/>
</dbReference>
<feature type="region of interest" description="Disordered" evidence="3">
    <location>
        <begin position="79"/>
        <end position="131"/>
    </location>
</feature>
<name>A0A1Z5K9Y1_FISSO</name>
<dbReference type="PANTHER" id="PTHR48102:SF7">
    <property type="entry name" value="ATP-DEPENDENT CLP PROTEASE ATP-BINDING SUBUNIT CLPX-LIKE, MITOCHONDRIAL"/>
    <property type="match status" value="1"/>
</dbReference>
<dbReference type="InterPro" id="IPR003959">
    <property type="entry name" value="ATPase_AAA_core"/>
</dbReference>
<dbReference type="AlphaFoldDB" id="A0A1Z5K9Y1"/>
<dbReference type="PANTHER" id="PTHR48102">
    <property type="entry name" value="ATP-DEPENDENT CLP PROTEASE ATP-BINDING SUBUNIT CLPX-LIKE, MITOCHONDRIAL-RELATED"/>
    <property type="match status" value="1"/>
</dbReference>
<keyword evidence="6" id="KW-0645">Protease</keyword>
<dbReference type="InterPro" id="IPR004487">
    <property type="entry name" value="Clp_protease_ATP-bd_su_ClpX"/>
</dbReference>
<dbReference type="CDD" id="cd19497">
    <property type="entry name" value="RecA-like_ClpX"/>
    <property type="match status" value="1"/>
</dbReference>
<dbReference type="GO" id="GO:0051082">
    <property type="term" value="F:unfolded protein binding"/>
    <property type="evidence" value="ECO:0007669"/>
    <property type="project" value="InterPro"/>
</dbReference>
<dbReference type="NCBIfam" id="NF003745">
    <property type="entry name" value="PRK05342.1"/>
    <property type="match status" value="1"/>
</dbReference>
<dbReference type="InterPro" id="IPR003593">
    <property type="entry name" value="AAA+_ATPase"/>
</dbReference>
<accession>A0A1Z5K9Y1</accession>
<feature type="domain" description="AAA+ ATPase" evidence="4">
    <location>
        <begin position="339"/>
        <end position="491"/>
    </location>
</feature>
<keyword evidence="6" id="KW-0378">Hydrolase</keyword>
<organism evidence="6 7">
    <name type="scientific">Fistulifera solaris</name>
    <name type="common">Oleaginous diatom</name>
    <dbReference type="NCBI Taxonomy" id="1519565"/>
    <lineage>
        <taxon>Eukaryota</taxon>
        <taxon>Sar</taxon>
        <taxon>Stramenopiles</taxon>
        <taxon>Ochrophyta</taxon>
        <taxon>Bacillariophyta</taxon>
        <taxon>Bacillariophyceae</taxon>
        <taxon>Bacillariophycidae</taxon>
        <taxon>Naviculales</taxon>
        <taxon>Naviculaceae</taxon>
        <taxon>Fistulifera</taxon>
    </lineage>
</organism>
<dbReference type="GO" id="GO:0016887">
    <property type="term" value="F:ATP hydrolysis activity"/>
    <property type="evidence" value="ECO:0007669"/>
    <property type="project" value="InterPro"/>
</dbReference>
<dbReference type="GO" id="GO:0008233">
    <property type="term" value="F:peptidase activity"/>
    <property type="evidence" value="ECO:0007669"/>
    <property type="project" value="UniProtKB-KW"/>
</dbReference>
<dbReference type="InterPro" id="IPR050052">
    <property type="entry name" value="ATP-dep_Clp_protease_ClpX"/>
</dbReference>
<evidence type="ECO:0000313" key="6">
    <source>
        <dbReference type="EMBL" id="GAX23044.1"/>
    </source>
</evidence>
<dbReference type="InterPro" id="IPR027417">
    <property type="entry name" value="P-loop_NTPase"/>
</dbReference>
<dbReference type="Gene3D" id="3.40.50.300">
    <property type="entry name" value="P-loop containing nucleotide triphosphate hydrolases"/>
    <property type="match status" value="1"/>
</dbReference>
<keyword evidence="2 6" id="KW-0067">ATP-binding</keyword>
<dbReference type="FunFam" id="1.10.8.60:FF:000002">
    <property type="entry name" value="ATP-dependent Clp protease ATP-binding subunit ClpX"/>
    <property type="match status" value="1"/>
</dbReference>
<keyword evidence="1" id="KW-0547">Nucleotide-binding</keyword>
<reference evidence="6 7" key="1">
    <citation type="journal article" date="2015" name="Plant Cell">
        <title>Oil accumulation by the oleaginous diatom Fistulifera solaris as revealed by the genome and transcriptome.</title>
        <authorList>
            <person name="Tanaka T."/>
            <person name="Maeda Y."/>
            <person name="Veluchamy A."/>
            <person name="Tanaka M."/>
            <person name="Abida H."/>
            <person name="Marechal E."/>
            <person name="Bowler C."/>
            <person name="Muto M."/>
            <person name="Sunaga Y."/>
            <person name="Tanaka M."/>
            <person name="Yoshino T."/>
            <person name="Taniguchi T."/>
            <person name="Fukuda Y."/>
            <person name="Nemoto M."/>
            <person name="Matsumoto M."/>
            <person name="Wong P.S."/>
            <person name="Aburatani S."/>
            <person name="Fujibuchi W."/>
        </authorList>
    </citation>
    <scope>NUCLEOTIDE SEQUENCE [LARGE SCALE GENOMIC DNA]</scope>
    <source>
        <strain evidence="6 7">JPCC DA0580</strain>
    </source>
</reference>
<dbReference type="SMART" id="SM00382">
    <property type="entry name" value="AAA"/>
    <property type="match status" value="1"/>
</dbReference>
<gene>
    <name evidence="6" type="ORF">FisN_15Hh057</name>
</gene>
<evidence type="ECO:0000256" key="1">
    <source>
        <dbReference type="ARBA" id="ARBA00022741"/>
    </source>
</evidence>
<dbReference type="Pfam" id="PF07724">
    <property type="entry name" value="AAA_2"/>
    <property type="match status" value="1"/>
</dbReference>
<comment type="caution">
    <text evidence="6">The sequence shown here is derived from an EMBL/GenBank/DDBJ whole genome shotgun (WGS) entry which is preliminary data.</text>
</comment>
<dbReference type="Pfam" id="PF10431">
    <property type="entry name" value="ClpB_D2-small"/>
    <property type="match status" value="1"/>
</dbReference>
<evidence type="ECO:0000259" key="4">
    <source>
        <dbReference type="SMART" id="SM00382"/>
    </source>
</evidence>
<evidence type="ECO:0000259" key="5">
    <source>
        <dbReference type="SMART" id="SM01086"/>
    </source>
</evidence>
<dbReference type="GO" id="GO:0051603">
    <property type="term" value="P:proteolysis involved in protein catabolic process"/>
    <property type="evidence" value="ECO:0007669"/>
    <property type="project" value="TreeGrafter"/>
</dbReference>
<evidence type="ECO:0000256" key="2">
    <source>
        <dbReference type="ARBA" id="ARBA00022840"/>
    </source>
</evidence>
<dbReference type="NCBIfam" id="TIGR00382">
    <property type="entry name" value="clpX"/>
    <property type="match status" value="1"/>
</dbReference>
<feature type="domain" description="Clp ATPase C-terminal" evidence="5">
    <location>
        <begin position="545"/>
        <end position="639"/>
    </location>
</feature>
<dbReference type="Proteomes" id="UP000198406">
    <property type="component" value="Unassembled WGS sequence"/>
</dbReference>
<dbReference type="GO" id="GO:0005524">
    <property type="term" value="F:ATP binding"/>
    <property type="evidence" value="ECO:0007669"/>
    <property type="project" value="UniProtKB-KW"/>
</dbReference>
<evidence type="ECO:0000313" key="7">
    <source>
        <dbReference type="Proteomes" id="UP000198406"/>
    </source>
</evidence>
<proteinExistence type="predicted"/>
<sequence length="678" mass="74508">MIRAASRTLTRSARRVGAVIVPNRSPYVSFSKSSLSSLTFNEKKRIPVPEPALALAYDYEDDGEADSHDPNEVVRQECLSSTHSKSVEMTAASGPRTPSSSPYPPPSNYDQGKVLPRGKSGTGGGGGGRHRCPKCGAQVTFRHGDFEENTFYCAACSGWFVSNTKITAKDDPYDELMDKQQIHAKRIHEDPQMVMQHIPKPPEPHEAHPPQSHAPLMKKIPTPKEIMTGLNEYVIGQRNVKVALSVGVYNHFKRIFVAEAQAAAQQRKQAEMEEGAFMASANSIPINQLHDGPSLAEMNLGQFSSSSVSPMMENRTEGHSFNSINNPKFARDVEDVEIDKSNILLLGPTGSGKTLLVKTLARLIDVPLVIADATCLTQAGYVGEDVESILFKLYLESGQDIERCQRGIVYIDEADKIRKSGGNVSISRDVSGEGVQHALLKIVEGNVINVPKEPGRKNPRGDFLQIDTTNILFICGGAFSGLERIINRRVHAASIGFGAQMKKKVDDPTVQGRYFENAIPKDLVDFGMIPEFVGRFPIIVSTKGLDIENLVDILTEPKNSIIKQYRRLFAMDDVNFHVTQDGLEAIAQTAFTRGTGARGLRSITDSVLMETQYVVPSRPNVHTVYVDAEAVNGQGKPVLLEDPEMTVEKYEELKKGQRTVEGAAPVRIENEEEIEQVA</sequence>
<protein>
    <submittedName>
        <fullName evidence="6">ATP-dependent Clp protease ATP-binding subunit ClpX</fullName>
    </submittedName>
</protein>
<dbReference type="SUPFAM" id="SSF52540">
    <property type="entry name" value="P-loop containing nucleoside triphosphate hydrolases"/>
    <property type="match status" value="1"/>
</dbReference>
<dbReference type="EMBL" id="BDSP01000193">
    <property type="protein sequence ID" value="GAX23044.1"/>
    <property type="molecule type" value="Genomic_DNA"/>
</dbReference>
<keyword evidence="7" id="KW-1185">Reference proteome</keyword>